<protein>
    <recommendedName>
        <fullName evidence="4">NACHT domain-containing protein</fullName>
    </recommendedName>
</protein>
<dbReference type="Gene3D" id="3.40.50.300">
    <property type="entry name" value="P-loop containing nucleotide triphosphate hydrolases"/>
    <property type="match status" value="1"/>
</dbReference>
<feature type="compositionally biased region" description="Polar residues" evidence="1">
    <location>
        <begin position="268"/>
        <end position="278"/>
    </location>
</feature>
<dbReference type="Proteomes" id="UP001314635">
    <property type="component" value="Unassembled WGS sequence"/>
</dbReference>
<dbReference type="RefSeq" id="WP_211400845.1">
    <property type="nucleotide sequence ID" value="NZ_JAFCLK010000075.1"/>
</dbReference>
<accession>A0ABS5GJP4</accession>
<evidence type="ECO:0000313" key="2">
    <source>
        <dbReference type="EMBL" id="MBR1141558.1"/>
    </source>
</evidence>
<reference evidence="3" key="1">
    <citation type="journal article" date="2021" name="ISME J.">
        <title>Evolutionary origin and ecological implication of a unique nif island in free-living Bradyrhizobium lineages.</title>
        <authorList>
            <person name="Tao J."/>
        </authorList>
    </citation>
    <scope>NUCLEOTIDE SEQUENCE [LARGE SCALE GENOMIC DNA]</scope>
    <source>
        <strain evidence="3">SZCCT0094</strain>
    </source>
</reference>
<sequence length="1653" mass="181643">MATIKEKSSQTTEASVREENPVWLTEEPTGPRSLPPVTPLAATLNFLGLGWPDFERLCRRLAASAGDVVAAWAYGSQGHTQLGIDVLVRKKDGAFEAWQSKRHQTFGPVDVRDAIKAFLDADWAKDAKRFVLAVACTPTPGVIDEIEKARTQLAEKGIEFEPLFVDGLTDRLRPESEIVYDFFSREWVEMICGKDRAYLLKDRLSRFDVADVRKRLLDLYSTWIATVDPGLPLAGNDVDGRPIPAPRLSQRYVLPDIQWGPAGADSAPQEQPQNSRPGGSQEIGKRDDRVSGNNTSLRAIAVTQPRERTISVAQFLAETPNAVISAEAGAGKTTFLRYVALEILSDTPMEALRIRYGGQVPVWIPFALWARMTEDAGQPVTVEDAACRFITALGDAALGNDVRRAIAMRRCVFLVDGIDEARNPTVAGSLLVALTVTSERLGVGVLATSRPHGLKALSGIGGNWARVRLAPLSDTQRGGLTLLWYRILERQELGASAAYSVVEVAAQRRADNFIDALAKASGIVRLAQTPLFLLALLKLHRLGHDLPRNRFEASREIVKQLLDDQPRRRAKDAGRTDSPVVESRVRDRILEDFAFGIHSGELKGVVADGALEEDAVDRATALVQPRVGTVEAAEAQARSVLSFSEESTGLLVKKTPDHLGFLHRSLQEYFVGRKLAQLPSAERVAFIKANGSNGVWSEPILYLLNQIEQEQEVGVLVDAIHAADATDVASKTARDALLTATIFADFAHDIPKVRGLAREQFVELELFAWGERQQQLIASVTDGLFSQAVTDQCSAKISEWVPDYHGYGRAGAIAAITGWPEAGQKTAIPALLRVLAGDQEHLSRQTAHVLAAIAKGDASIKAQLLELIRRPRSIETFHAAFLALGRGWSRDGDVGALAKELRRSASASLQIDAIRVRADRGETDEDDLNIFATLAFDYERFQEGITAPDLVSHFATTMQQHLVHRIERALSRGDKRGSQRALVGSLVLADRAHKDIERYLKDLLQQDYVFHDFFTVGSFPVDRITWTPDLQAIVETHVAKKERHFDYELYGVSKVLPLPSIKAQLLKSMRGDDPDFWTSRALAEVWGKNDPEVVAAFRSLIGGSAKVLSMAGDELPLIIDDTALCRAEIIRALREKPQRSSFLLHGLKRLGIAPSDEEAVRASLEAGDLTGPTFMDEEWRASLVDTFPQHPEVRAIAINEITRYDGNLSVVARQYGREASIRDAIIKVISPLSQPSRMALVGMLKSAAQSSEVAFKLLAEARKDAEGAVHGEAVMAWAKTSVTMDRLSKDDEAFLATELEAIGPQLDHRRAAAVVALGMADKLSHFVELKDYKKEPETIRVTSVSFMGARDRYLDRILPLWDRFSDALGGDEHVLARLELNPETSMSALNSGVTNAEHLFALLNKMVPSSVHARSDEHMMALVKFAPESDQLREMVMGTILGRGFGDDGRGLRSNRDRWPFMVASGVFADLFGRNAALLREMTEAFDQSPQNATAASALAEVTLRRPNAAIDELLATKAVGVRYDMVSAFRVTAAVGDMESLISFINELMKRDPRETYSWNCGYWVPAVLRRIARDPTAADAIIGALPSAPSNSARLSLLALLGKGSADRAKVQPTLLQALAEDEMSDVPRFGFDITSDQSRLLRHTVRELLA</sequence>
<dbReference type="InterPro" id="IPR027417">
    <property type="entry name" value="P-loop_NTPase"/>
</dbReference>
<feature type="region of interest" description="Disordered" evidence="1">
    <location>
        <begin position="1"/>
        <end position="35"/>
    </location>
</feature>
<name>A0ABS5GJP4_9BRAD</name>
<feature type="region of interest" description="Disordered" evidence="1">
    <location>
        <begin position="261"/>
        <end position="295"/>
    </location>
</feature>
<dbReference type="SUPFAM" id="SSF52540">
    <property type="entry name" value="P-loop containing nucleoside triphosphate hydrolases"/>
    <property type="match status" value="1"/>
</dbReference>
<evidence type="ECO:0000256" key="1">
    <source>
        <dbReference type="SAM" id="MobiDB-lite"/>
    </source>
</evidence>
<keyword evidence="3" id="KW-1185">Reference proteome</keyword>
<dbReference type="EMBL" id="JAFCLK010000075">
    <property type="protein sequence ID" value="MBR1141558.1"/>
    <property type="molecule type" value="Genomic_DNA"/>
</dbReference>
<gene>
    <name evidence="2" type="ORF">JQ619_38040</name>
</gene>
<organism evidence="2 3">
    <name type="scientific">Bradyrhizobium denitrificans</name>
    <dbReference type="NCBI Taxonomy" id="2734912"/>
    <lineage>
        <taxon>Bacteria</taxon>
        <taxon>Pseudomonadati</taxon>
        <taxon>Pseudomonadota</taxon>
        <taxon>Alphaproteobacteria</taxon>
        <taxon>Hyphomicrobiales</taxon>
        <taxon>Nitrobacteraceae</taxon>
        <taxon>Bradyrhizobium</taxon>
    </lineage>
</organism>
<proteinExistence type="predicted"/>
<evidence type="ECO:0008006" key="4">
    <source>
        <dbReference type="Google" id="ProtNLM"/>
    </source>
</evidence>
<comment type="caution">
    <text evidence="2">The sequence shown here is derived from an EMBL/GenBank/DDBJ whole genome shotgun (WGS) entry which is preliminary data.</text>
</comment>
<evidence type="ECO:0000313" key="3">
    <source>
        <dbReference type="Proteomes" id="UP001314635"/>
    </source>
</evidence>